<dbReference type="InterPro" id="IPR051810">
    <property type="entry name" value="Precorrin_MeTrfase"/>
</dbReference>
<dbReference type="GO" id="GO:0009236">
    <property type="term" value="P:cobalamin biosynthetic process"/>
    <property type="evidence" value="ECO:0007669"/>
    <property type="project" value="UniProtKB-KW"/>
</dbReference>
<dbReference type="Gene3D" id="3.40.1010.10">
    <property type="entry name" value="Cobalt-precorrin-4 Transmethylase, Domain 1"/>
    <property type="match status" value="1"/>
</dbReference>
<dbReference type="RefSeq" id="WP_281794641.1">
    <property type="nucleotide sequence ID" value="NZ_BSDR01000001.1"/>
</dbReference>
<dbReference type="InterPro" id="IPR014776">
    <property type="entry name" value="4pyrrole_Mease_sub2"/>
</dbReference>
<dbReference type="EMBL" id="BSDR01000001">
    <property type="protein sequence ID" value="GLI35091.1"/>
    <property type="molecule type" value="Genomic_DNA"/>
</dbReference>
<dbReference type="AlphaFoldDB" id="A0A9W6FUG0"/>
<evidence type="ECO:0000259" key="7">
    <source>
        <dbReference type="Pfam" id="PF00590"/>
    </source>
</evidence>
<reference evidence="8" key="1">
    <citation type="submission" date="2022-12" db="EMBL/GenBank/DDBJ databases">
        <title>Reference genome sequencing for broad-spectrum identification of bacterial and archaeal isolates by mass spectrometry.</title>
        <authorList>
            <person name="Sekiguchi Y."/>
            <person name="Tourlousse D.M."/>
        </authorList>
    </citation>
    <scope>NUCLEOTIDE SEQUENCE</scope>
    <source>
        <strain evidence="8">ASRB1</strain>
    </source>
</reference>
<proteinExistence type="predicted"/>
<evidence type="ECO:0000256" key="2">
    <source>
        <dbReference type="ARBA" id="ARBA00022573"/>
    </source>
</evidence>
<keyword evidence="9" id="KW-1185">Reference proteome</keyword>
<dbReference type="PANTHER" id="PTHR47036:SF1">
    <property type="entry name" value="COBALT-FACTOR III C(17)-METHYLTRANSFERASE-RELATED"/>
    <property type="match status" value="1"/>
</dbReference>
<dbReference type="Pfam" id="PF00590">
    <property type="entry name" value="TP_methylase"/>
    <property type="match status" value="2"/>
</dbReference>
<protein>
    <recommendedName>
        <fullName evidence="7">Tetrapyrrole methylase domain-containing protein</fullName>
    </recommendedName>
</protein>
<evidence type="ECO:0000256" key="3">
    <source>
        <dbReference type="ARBA" id="ARBA00022603"/>
    </source>
</evidence>
<feature type="domain" description="Tetrapyrrole methylase" evidence="7">
    <location>
        <begin position="3"/>
        <end position="84"/>
    </location>
</feature>
<feature type="domain" description="Tetrapyrrole methylase" evidence="7">
    <location>
        <begin position="111"/>
        <end position="220"/>
    </location>
</feature>
<dbReference type="InterPro" id="IPR006363">
    <property type="entry name" value="Cbl_synth_CobJ/CibH_dom"/>
</dbReference>
<dbReference type="InterPro" id="IPR000878">
    <property type="entry name" value="4pyrrol_Mease"/>
</dbReference>
<evidence type="ECO:0000256" key="1">
    <source>
        <dbReference type="ARBA" id="ARBA00004953"/>
    </source>
</evidence>
<dbReference type="PANTHER" id="PTHR47036">
    <property type="entry name" value="COBALT-FACTOR III C(17)-METHYLTRANSFERASE-RELATED"/>
    <property type="match status" value="1"/>
</dbReference>
<dbReference type="GO" id="GO:0008168">
    <property type="term" value="F:methyltransferase activity"/>
    <property type="evidence" value="ECO:0007669"/>
    <property type="project" value="UniProtKB-KW"/>
</dbReference>
<feature type="region of interest" description="Disordered" evidence="6">
    <location>
        <begin position="87"/>
        <end position="106"/>
    </location>
</feature>
<dbReference type="CDD" id="cd11646">
    <property type="entry name" value="Precorrin_3B_C17_MT"/>
    <property type="match status" value="1"/>
</dbReference>
<evidence type="ECO:0000256" key="4">
    <source>
        <dbReference type="ARBA" id="ARBA00022679"/>
    </source>
</evidence>
<keyword evidence="4" id="KW-0808">Transferase</keyword>
<evidence type="ECO:0000256" key="6">
    <source>
        <dbReference type="SAM" id="MobiDB-lite"/>
    </source>
</evidence>
<keyword evidence="5" id="KW-0949">S-adenosyl-L-methionine</keyword>
<comment type="pathway">
    <text evidence="1">Cofactor biosynthesis; adenosylcobalamin biosynthesis.</text>
</comment>
<keyword evidence="2" id="KW-0169">Cobalamin biosynthesis</keyword>
<evidence type="ECO:0000256" key="5">
    <source>
        <dbReference type="ARBA" id="ARBA00022691"/>
    </source>
</evidence>
<dbReference type="Proteomes" id="UP001144372">
    <property type="component" value="Unassembled WGS sequence"/>
</dbReference>
<keyword evidence="3" id="KW-0489">Methyltransferase</keyword>
<gene>
    <name evidence="8" type="ORF">DAMNIGENAA_25240</name>
</gene>
<dbReference type="InterPro" id="IPR014777">
    <property type="entry name" value="4pyrrole_Mease_sub1"/>
</dbReference>
<dbReference type="GO" id="GO:0032259">
    <property type="term" value="P:methylation"/>
    <property type="evidence" value="ECO:0007669"/>
    <property type="project" value="UniProtKB-KW"/>
</dbReference>
<sequence length="259" mass="28504">MVPEALDALLSAEVVLGYKTYLGLIEELLEGKEVLSSGMRKEVDRCGLAIDRALEGHRVVLVSSGDAGIYGMAGLVFDICRERSLRVSSPPHRTPSTEPADLRDEKGEVPPDLFVEVIPGVAAFNAAASILGAPLMHDFAVVSLSDHLTPWELIEKRLQAAASADFVMAIYNPRSKTRPDLLEKAQKVILREKAPETPVAIIRKAMRGGQWKCITTLAEIPFEEVDMQSILIVGNSKTYVWNGWMVTPRGYLDKYNLSE</sequence>
<name>A0A9W6FUG0_9BACT</name>
<comment type="caution">
    <text evidence="8">The sequence shown here is derived from an EMBL/GenBank/DDBJ whole genome shotgun (WGS) entry which is preliminary data.</text>
</comment>
<dbReference type="SUPFAM" id="SSF53790">
    <property type="entry name" value="Tetrapyrrole methylase"/>
    <property type="match status" value="1"/>
</dbReference>
<dbReference type="Gene3D" id="3.30.950.10">
    <property type="entry name" value="Methyltransferase, Cobalt-precorrin-4 Transmethylase, Domain 2"/>
    <property type="match status" value="1"/>
</dbReference>
<evidence type="ECO:0000313" key="8">
    <source>
        <dbReference type="EMBL" id="GLI35091.1"/>
    </source>
</evidence>
<organism evidence="8 9">
    <name type="scientific">Desulforhabdus amnigena</name>
    <dbReference type="NCBI Taxonomy" id="40218"/>
    <lineage>
        <taxon>Bacteria</taxon>
        <taxon>Pseudomonadati</taxon>
        <taxon>Thermodesulfobacteriota</taxon>
        <taxon>Syntrophobacteria</taxon>
        <taxon>Syntrophobacterales</taxon>
        <taxon>Syntrophobacteraceae</taxon>
        <taxon>Desulforhabdus</taxon>
    </lineage>
</organism>
<evidence type="ECO:0000313" key="9">
    <source>
        <dbReference type="Proteomes" id="UP001144372"/>
    </source>
</evidence>
<accession>A0A9W6FUG0</accession>
<dbReference type="InterPro" id="IPR035996">
    <property type="entry name" value="4pyrrol_Methylase_sf"/>
</dbReference>